<proteinExistence type="predicted"/>
<protein>
    <submittedName>
        <fullName evidence="1">Uncharacterized protein</fullName>
    </submittedName>
</protein>
<organism evidence="1 2">
    <name type="scientific">Heracleum sosnowskyi</name>
    <dbReference type="NCBI Taxonomy" id="360622"/>
    <lineage>
        <taxon>Eukaryota</taxon>
        <taxon>Viridiplantae</taxon>
        <taxon>Streptophyta</taxon>
        <taxon>Embryophyta</taxon>
        <taxon>Tracheophyta</taxon>
        <taxon>Spermatophyta</taxon>
        <taxon>Magnoliopsida</taxon>
        <taxon>eudicotyledons</taxon>
        <taxon>Gunneridae</taxon>
        <taxon>Pentapetalae</taxon>
        <taxon>asterids</taxon>
        <taxon>campanulids</taxon>
        <taxon>Apiales</taxon>
        <taxon>Apiaceae</taxon>
        <taxon>Apioideae</taxon>
        <taxon>apioid superclade</taxon>
        <taxon>Tordylieae</taxon>
        <taxon>Tordyliinae</taxon>
        <taxon>Heracleum</taxon>
    </lineage>
</organism>
<keyword evidence="2" id="KW-1185">Reference proteome</keyword>
<dbReference type="AlphaFoldDB" id="A0AAD8LXF4"/>
<reference evidence="1" key="2">
    <citation type="submission" date="2023-05" db="EMBL/GenBank/DDBJ databases">
        <authorList>
            <person name="Schelkunov M.I."/>
        </authorList>
    </citation>
    <scope>NUCLEOTIDE SEQUENCE</scope>
    <source>
        <strain evidence="1">Hsosn_3</strain>
        <tissue evidence="1">Leaf</tissue>
    </source>
</reference>
<dbReference type="Proteomes" id="UP001237642">
    <property type="component" value="Unassembled WGS sequence"/>
</dbReference>
<comment type="caution">
    <text evidence="1">The sequence shown here is derived from an EMBL/GenBank/DDBJ whole genome shotgun (WGS) entry which is preliminary data.</text>
</comment>
<accession>A0AAD8LXF4</accession>
<dbReference type="EMBL" id="JAUIZM010000011">
    <property type="protein sequence ID" value="KAK1354045.1"/>
    <property type="molecule type" value="Genomic_DNA"/>
</dbReference>
<reference evidence="1" key="1">
    <citation type="submission" date="2023-02" db="EMBL/GenBank/DDBJ databases">
        <title>Genome of toxic invasive species Heracleum sosnowskyi carries increased number of genes despite the absence of recent whole-genome duplications.</title>
        <authorList>
            <person name="Schelkunov M."/>
            <person name="Shtratnikova V."/>
            <person name="Makarenko M."/>
            <person name="Klepikova A."/>
            <person name="Omelchenko D."/>
            <person name="Novikova G."/>
            <person name="Obukhova E."/>
            <person name="Bogdanov V."/>
            <person name="Penin A."/>
            <person name="Logacheva M."/>
        </authorList>
    </citation>
    <scope>NUCLEOTIDE SEQUENCE</scope>
    <source>
        <strain evidence="1">Hsosn_3</strain>
        <tissue evidence="1">Leaf</tissue>
    </source>
</reference>
<evidence type="ECO:0000313" key="2">
    <source>
        <dbReference type="Proteomes" id="UP001237642"/>
    </source>
</evidence>
<name>A0AAD8LXF4_9APIA</name>
<gene>
    <name evidence="1" type="ORF">POM88_047301</name>
</gene>
<evidence type="ECO:0000313" key="1">
    <source>
        <dbReference type="EMBL" id="KAK1354045.1"/>
    </source>
</evidence>
<sequence length="103" mass="10982">MQVDVIYSYCRCCCFPFLVFQIFGDNSLWVHLSYSKRDDSPATDSISSADPSHSTSVLVGTFNISDQGDGALPDLGRSVSTVLSSFGDTDVGSGGEGSNMQVQ</sequence>